<dbReference type="Pfam" id="PF01370">
    <property type="entry name" value="Epimerase"/>
    <property type="match status" value="1"/>
</dbReference>
<dbReference type="HOGENOM" id="CLU_007383_9_2_1"/>
<evidence type="ECO:0000256" key="2">
    <source>
        <dbReference type="ARBA" id="ARBA00023445"/>
    </source>
</evidence>
<accession>A0A0D2FEK5</accession>
<sequence length="369" mass="40698">MDMISSSTPVRLTFSTSGRYFRQIPVNSCEHGFSNPNPPQGRMKVLLTGGSGFVAVHCLDQLLQHGHEVVTTVRSDEKGSYLQELFKGKPLSYVIVKDIAAEGAFDEAIKTDPPFEAVVHTASPFHYNITSNKELLDPAINGTTEILKAVHKSAKSVKRVVITSSFAAISNYSNPPKVYTEQIWNDQTMEEALTTTNPQAAYRASKKFAEKAAWDFLETEKPDFTLATLCPPMIYGPVMHQVKSLADLNTSSARILKLYQGIPRSGPVGSPMHVDVRDLALAHVLAIESPKAANQRFFIVAQLASEKELRNVMEKNFPEIRGNLRDEVTETLPPWSIDNSKSINVLGVKYRPLEDTIVDAVKSLKALGA</sequence>
<dbReference type="STRING" id="5601.A0A0D2FEK5"/>
<dbReference type="InterPro" id="IPR050425">
    <property type="entry name" value="NAD(P)_dehydrat-like"/>
</dbReference>
<evidence type="ECO:0000259" key="3">
    <source>
        <dbReference type="Pfam" id="PF01370"/>
    </source>
</evidence>
<feature type="domain" description="NAD-dependent epimerase/dehydratase" evidence="3">
    <location>
        <begin position="45"/>
        <end position="294"/>
    </location>
</feature>
<protein>
    <recommendedName>
        <fullName evidence="3">NAD-dependent epimerase/dehydratase domain-containing protein</fullName>
    </recommendedName>
</protein>
<reference evidence="4 5" key="1">
    <citation type="submission" date="2015-01" db="EMBL/GenBank/DDBJ databases">
        <title>The Genome Sequence of Capronia semiimmersa CBS27337.</title>
        <authorList>
            <consortium name="The Broad Institute Genomics Platform"/>
            <person name="Cuomo C."/>
            <person name="de Hoog S."/>
            <person name="Gorbushina A."/>
            <person name="Stielow B."/>
            <person name="Teixiera M."/>
            <person name="Abouelleil A."/>
            <person name="Chapman S.B."/>
            <person name="Priest M."/>
            <person name="Young S.K."/>
            <person name="Wortman J."/>
            <person name="Nusbaum C."/>
            <person name="Birren B."/>
        </authorList>
    </citation>
    <scope>NUCLEOTIDE SEQUENCE [LARGE SCALE GENOMIC DNA]</scope>
    <source>
        <strain evidence="4 5">CBS 27337</strain>
    </source>
</reference>
<dbReference type="InterPro" id="IPR001509">
    <property type="entry name" value="Epimerase_deHydtase"/>
</dbReference>
<proteinExistence type="inferred from homology"/>
<dbReference type="GO" id="GO:0016616">
    <property type="term" value="F:oxidoreductase activity, acting on the CH-OH group of donors, NAD or NADP as acceptor"/>
    <property type="evidence" value="ECO:0007669"/>
    <property type="project" value="TreeGrafter"/>
</dbReference>
<dbReference type="AlphaFoldDB" id="A0A0D2FEK5"/>
<dbReference type="EMBL" id="KN846959">
    <property type="protein sequence ID" value="KIW66473.1"/>
    <property type="molecule type" value="Genomic_DNA"/>
</dbReference>
<evidence type="ECO:0000313" key="5">
    <source>
        <dbReference type="Proteomes" id="UP000054266"/>
    </source>
</evidence>
<dbReference type="Proteomes" id="UP000054266">
    <property type="component" value="Unassembled WGS sequence"/>
</dbReference>
<dbReference type="PANTHER" id="PTHR10366">
    <property type="entry name" value="NAD DEPENDENT EPIMERASE/DEHYDRATASE"/>
    <property type="match status" value="1"/>
</dbReference>
<keyword evidence="1" id="KW-0560">Oxidoreductase</keyword>
<dbReference type="Gene3D" id="3.40.50.720">
    <property type="entry name" value="NAD(P)-binding Rossmann-like Domain"/>
    <property type="match status" value="1"/>
</dbReference>
<organism evidence="4 5">
    <name type="scientific">Phialophora macrospora</name>
    <dbReference type="NCBI Taxonomy" id="1851006"/>
    <lineage>
        <taxon>Eukaryota</taxon>
        <taxon>Fungi</taxon>
        <taxon>Dikarya</taxon>
        <taxon>Ascomycota</taxon>
        <taxon>Pezizomycotina</taxon>
        <taxon>Eurotiomycetes</taxon>
        <taxon>Chaetothyriomycetidae</taxon>
        <taxon>Chaetothyriales</taxon>
        <taxon>Herpotrichiellaceae</taxon>
        <taxon>Phialophora</taxon>
    </lineage>
</organism>
<keyword evidence="5" id="KW-1185">Reference proteome</keyword>
<evidence type="ECO:0000256" key="1">
    <source>
        <dbReference type="ARBA" id="ARBA00023002"/>
    </source>
</evidence>
<dbReference type="PANTHER" id="PTHR10366:SF564">
    <property type="entry name" value="STEROL-4-ALPHA-CARBOXYLATE 3-DEHYDROGENASE, DECARBOXYLATING"/>
    <property type="match status" value="1"/>
</dbReference>
<name>A0A0D2FEK5_9EURO</name>
<gene>
    <name evidence="4" type="ORF">PV04_05806</name>
</gene>
<evidence type="ECO:0000313" key="4">
    <source>
        <dbReference type="EMBL" id="KIW66473.1"/>
    </source>
</evidence>
<dbReference type="SUPFAM" id="SSF51735">
    <property type="entry name" value="NAD(P)-binding Rossmann-fold domains"/>
    <property type="match status" value="1"/>
</dbReference>
<comment type="similarity">
    <text evidence="2">Belongs to the NAD(P)-dependent epimerase/dehydratase family. Dihydroflavonol-4-reductase subfamily.</text>
</comment>
<dbReference type="FunFam" id="3.40.50.720:FF:000191">
    <property type="entry name" value="Methylglyoxal reductase (NADPH-dependent)"/>
    <property type="match status" value="1"/>
</dbReference>
<dbReference type="InterPro" id="IPR036291">
    <property type="entry name" value="NAD(P)-bd_dom_sf"/>
</dbReference>
<dbReference type="CDD" id="cd05227">
    <property type="entry name" value="AR_SDR_e"/>
    <property type="match status" value="1"/>
</dbReference>